<sequence>MARLILASGSPRRLELLREAGYAFDVHPADVDESDFPPSLSPAEIAELLANRKADTVARRFPDDLVLAADTVVALGNQMLGKPADADDARRILRSLSGTLHQVITAVVLCRASTGTRLSKTVRSSVSMREMTDQELEAYIATGLWEGKAGAYGIQDNDPFVTRIDGSLTNIVGLPMEQTRAMLSDCGYEPAR</sequence>
<evidence type="ECO:0000313" key="6">
    <source>
        <dbReference type="Proteomes" id="UP000593765"/>
    </source>
</evidence>
<comment type="catalytic activity">
    <reaction evidence="4">
        <text>dTTP + H2O = dTMP + diphosphate + H(+)</text>
        <dbReference type="Rhea" id="RHEA:28534"/>
        <dbReference type="ChEBI" id="CHEBI:15377"/>
        <dbReference type="ChEBI" id="CHEBI:15378"/>
        <dbReference type="ChEBI" id="CHEBI:33019"/>
        <dbReference type="ChEBI" id="CHEBI:37568"/>
        <dbReference type="ChEBI" id="CHEBI:63528"/>
        <dbReference type="EC" id="3.6.1.9"/>
    </reaction>
</comment>
<comment type="caution">
    <text evidence="4">Lacks conserved residue(s) required for the propagation of feature annotation.</text>
</comment>
<dbReference type="RefSeq" id="WP_206291497.1">
    <property type="nucleotide sequence ID" value="NZ_CP063458.1"/>
</dbReference>
<comment type="function">
    <text evidence="4">Nucleoside triphosphate pyrophosphatase that hydrolyzes dTTP and UTP. May have a dual role in cell division arrest and in preventing the incorporation of modified nucleotides into cellular nucleic acids.</text>
</comment>
<dbReference type="KEGG" id="hbs:IPV69_20030"/>
<evidence type="ECO:0000256" key="3">
    <source>
        <dbReference type="ARBA" id="ARBA00023080"/>
    </source>
</evidence>
<dbReference type="NCBIfam" id="TIGR00172">
    <property type="entry name" value="maf"/>
    <property type="match status" value="1"/>
</dbReference>
<organism evidence="5 6">
    <name type="scientific">Humisphaera borealis</name>
    <dbReference type="NCBI Taxonomy" id="2807512"/>
    <lineage>
        <taxon>Bacteria</taxon>
        <taxon>Pseudomonadati</taxon>
        <taxon>Planctomycetota</taxon>
        <taxon>Phycisphaerae</taxon>
        <taxon>Tepidisphaerales</taxon>
        <taxon>Tepidisphaeraceae</taxon>
        <taxon>Humisphaera</taxon>
    </lineage>
</organism>
<name>A0A7M2WUN0_9BACT</name>
<dbReference type="GO" id="GO:0005737">
    <property type="term" value="C:cytoplasm"/>
    <property type="evidence" value="ECO:0007669"/>
    <property type="project" value="UniProtKB-SubCell"/>
</dbReference>
<dbReference type="GO" id="GO:0047429">
    <property type="term" value="F:nucleoside triphosphate diphosphatase activity"/>
    <property type="evidence" value="ECO:0007669"/>
    <property type="project" value="UniProtKB-EC"/>
</dbReference>
<dbReference type="PIRSF" id="PIRSF006305">
    <property type="entry name" value="Maf"/>
    <property type="match status" value="1"/>
</dbReference>
<dbReference type="Proteomes" id="UP000593765">
    <property type="component" value="Chromosome"/>
</dbReference>
<comment type="similarity">
    <text evidence="4">Belongs to the Maf family. YhdE subfamily.</text>
</comment>
<protein>
    <recommendedName>
        <fullName evidence="4">dTTP/UTP pyrophosphatase</fullName>
        <shortName evidence="4">dTTPase/UTPase</shortName>
        <ecNumber evidence="4">3.6.1.9</ecNumber>
    </recommendedName>
    <alternativeName>
        <fullName evidence="4">Nucleoside triphosphate pyrophosphatase</fullName>
    </alternativeName>
    <alternativeName>
        <fullName evidence="4">Nucleotide pyrophosphatase</fullName>
        <shortName evidence="4">Nucleotide PPase</shortName>
    </alternativeName>
</protein>
<dbReference type="AlphaFoldDB" id="A0A7M2WUN0"/>
<dbReference type="HAMAP" id="MF_00528">
    <property type="entry name" value="Maf"/>
    <property type="match status" value="1"/>
</dbReference>
<accession>A0A7M2WUN0</accession>
<comment type="subcellular location">
    <subcellularLocation>
        <location evidence="4">Cytoplasm</location>
    </subcellularLocation>
</comment>
<feature type="active site" description="Proton acceptor" evidence="4">
    <location>
        <position position="70"/>
    </location>
</feature>
<evidence type="ECO:0000256" key="2">
    <source>
        <dbReference type="ARBA" id="ARBA00022801"/>
    </source>
</evidence>
<dbReference type="CDD" id="cd00555">
    <property type="entry name" value="Maf"/>
    <property type="match status" value="1"/>
</dbReference>
<feature type="site" description="Important for substrate specificity" evidence="4">
    <location>
        <position position="155"/>
    </location>
</feature>
<comment type="catalytic activity">
    <reaction evidence="4">
        <text>UTP + H2O = UMP + diphosphate + H(+)</text>
        <dbReference type="Rhea" id="RHEA:29395"/>
        <dbReference type="ChEBI" id="CHEBI:15377"/>
        <dbReference type="ChEBI" id="CHEBI:15378"/>
        <dbReference type="ChEBI" id="CHEBI:33019"/>
        <dbReference type="ChEBI" id="CHEBI:46398"/>
        <dbReference type="ChEBI" id="CHEBI:57865"/>
        <dbReference type="EC" id="3.6.1.9"/>
    </reaction>
</comment>
<reference evidence="5 6" key="1">
    <citation type="submission" date="2020-10" db="EMBL/GenBank/DDBJ databases">
        <title>Wide distribution of Phycisphaera-like planctomycetes from WD2101 soil group in peatlands and genome analysis of the first cultivated representative.</title>
        <authorList>
            <person name="Dedysh S.N."/>
            <person name="Beletsky A.V."/>
            <person name="Ivanova A."/>
            <person name="Kulichevskaya I.S."/>
            <person name="Suzina N.E."/>
            <person name="Philippov D.A."/>
            <person name="Rakitin A.L."/>
            <person name="Mardanov A.V."/>
            <person name="Ravin N.V."/>
        </authorList>
    </citation>
    <scope>NUCLEOTIDE SEQUENCE [LARGE SCALE GENOMIC DNA]</scope>
    <source>
        <strain evidence="5 6">M1803</strain>
    </source>
</reference>
<dbReference type="Pfam" id="PF02545">
    <property type="entry name" value="Maf"/>
    <property type="match status" value="1"/>
</dbReference>
<dbReference type="Gene3D" id="3.90.950.10">
    <property type="match status" value="1"/>
</dbReference>
<keyword evidence="4" id="KW-0963">Cytoplasm</keyword>
<evidence type="ECO:0000256" key="1">
    <source>
        <dbReference type="ARBA" id="ARBA00001968"/>
    </source>
</evidence>
<feature type="site" description="Important for substrate specificity" evidence="4">
    <location>
        <position position="12"/>
    </location>
</feature>
<keyword evidence="2 4" id="KW-0378">Hydrolase</keyword>
<dbReference type="PANTHER" id="PTHR43213">
    <property type="entry name" value="BIFUNCTIONAL DTTP/UTP PYROPHOSPHATASE/METHYLTRANSFERASE PROTEIN-RELATED"/>
    <property type="match status" value="1"/>
</dbReference>
<keyword evidence="3 4" id="KW-0546">Nucleotide metabolism</keyword>
<proteinExistence type="inferred from homology"/>
<comment type="cofactor">
    <cofactor evidence="1 4">
        <name>a divalent metal cation</name>
        <dbReference type="ChEBI" id="CHEBI:60240"/>
    </cofactor>
</comment>
<evidence type="ECO:0000313" key="5">
    <source>
        <dbReference type="EMBL" id="QOV88511.1"/>
    </source>
</evidence>
<dbReference type="SUPFAM" id="SSF52972">
    <property type="entry name" value="ITPase-like"/>
    <property type="match status" value="1"/>
</dbReference>
<feature type="site" description="Important for substrate specificity" evidence="4">
    <location>
        <position position="71"/>
    </location>
</feature>
<dbReference type="EC" id="3.6.1.9" evidence="4"/>
<keyword evidence="6" id="KW-1185">Reference proteome</keyword>
<evidence type="ECO:0000256" key="4">
    <source>
        <dbReference type="HAMAP-Rule" id="MF_00528"/>
    </source>
</evidence>
<dbReference type="InterPro" id="IPR003697">
    <property type="entry name" value="Maf-like"/>
</dbReference>
<gene>
    <name evidence="5" type="primary">maf</name>
    <name evidence="5" type="ORF">IPV69_20030</name>
</gene>
<dbReference type="PANTHER" id="PTHR43213:SF5">
    <property type="entry name" value="BIFUNCTIONAL DTTP_UTP PYROPHOSPHATASE_METHYLTRANSFERASE PROTEIN-RELATED"/>
    <property type="match status" value="1"/>
</dbReference>
<dbReference type="GO" id="GO:0009117">
    <property type="term" value="P:nucleotide metabolic process"/>
    <property type="evidence" value="ECO:0007669"/>
    <property type="project" value="UniProtKB-KW"/>
</dbReference>
<dbReference type="InterPro" id="IPR029001">
    <property type="entry name" value="ITPase-like_fam"/>
</dbReference>
<dbReference type="EMBL" id="CP063458">
    <property type="protein sequence ID" value="QOV88511.1"/>
    <property type="molecule type" value="Genomic_DNA"/>
</dbReference>